<evidence type="ECO:0000313" key="3">
    <source>
        <dbReference type="Proteomes" id="UP001497516"/>
    </source>
</evidence>
<dbReference type="PANTHER" id="PTHR31170:SF25">
    <property type="entry name" value="BNAA09G04570D PROTEIN"/>
    <property type="match status" value="1"/>
</dbReference>
<dbReference type="EMBL" id="OZ034817">
    <property type="protein sequence ID" value="CAL1384462.1"/>
    <property type="molecule type" value="Genomic_DNA"/>
</dbReference>
<dbReference type="Proteomes" id="UP001497516">
    <property type="component" value="Chromosome 4"/>
</dbReference>
<keyword evidence="3" id="KW-1185">Reference proteome</keyword>
<reference evidence="2 3" key="1">
    <citation type="submission" date="2024-04" db="EMBL/GenBank/DDBJ databases">
        <authorList>
            <person name="Fracassetti M."/>
        </authorList>
    </citation>
    <scope>NUCLEOTIDE SEQUENCE [LARGE SCALE GENOMIC DNA]</scope>
</reference>
<dbReference type="AlphaFoldDB" id="A0AAV2EFD4"/>
<gene>
    <name evidence="2" type="ORF">LTRI10_LOCUS25665</name>
</gene>
<dbReference type="PANTHER" id="PTHR31170">
    <property type="entry name" value="BNAC04G53230D PROTEIN"/>
    <property type="match status" value="1"/>
</dbReference>
<organism evidence="2 3">
    <name type="scientific">Linum trigynum</name>
    <dbReference type="NCBI Taxonomy" id="586398"/>
    <lineage>
        <taxon>Eukaryota</taxon>
        <taxon>Viridiplantae</taxon>
        <taxon>Streptophyta</taxon>
        <taxon>Embryophyta</taxon>
        <taxon>Tracheophyta</taxon>
        <taxon>Spermatophyta</taxon>
        <taxon>Magnoliopsida</taxon>
        <taxon>eudicotyledons</taxon>
        <taxon>Gunneridae</taxon>
        <taxon>Pentapetalae</taxon>
        <taxon>rosids</taxon>
        <taxon>fabids</taxon>
        <taxon>Malpighiales</taxon>
        <taxon>Linaceae</taxon>
        <taxon>Linum</taxon>
    </lineage>
</organism>
<dbReference type="InterPro" id="IPR004158">
    <property type="entry name" value="DUF247_pln"/>
</dbReference>
<keyword evidence="1" id="KW-1133">Transmembrane helix</keyword>
<evidence type="ECO:0000256" key="1">
    <source>
        <dbReference type="SAM" id="Phobius"/>
    </source>
</evidence>
<evidence type="ECO:0000313" key="2">
    <source>
        <dbReference type="EMBL" id="CAL1384462.1"/>
    </source>
</evidence>
<proteinExistence type="predicted"/>
<accession>A0AAV2EFD4</accession>
<keyword evidence="1" id="KW-0472">Membrane</keyword>
<feature type="transmembrane region" description="Helical" evidence="1">
    <location>
        <begin position="293"/>
        <end position="317"/>
    </location>
</feature>
<dbReference type="Pfam" id="PF03140">
    <property type="entry name" value="DUF247"/>
    <property type="match status" value="1"/>
</dbReference>
<name>A0AAV2EFD4_9ROSI</name>
<keyword evidence="1" id="KW-0812">Transmembrane</keyword>
<protein>
    <submittedName>
        <fullName evidence="2">Uncharacterized protein</fullName>
    </submittedName>
</protein>
<sequence>MMLLDGCFLVQLMCKYDRIIQRRLGNDEIDYIFGDEERLFKVIRDIVLLENQLPFFVLQKIFDMTNSGKDGKNLVTMMSFMIRHAFGRLNFIPRRLSSSIETYSHVLGLAHCNWLTHKPNDLVNRDTVRNNNALYKWIPCATRLKEFGVAFERMEETNLFDAKYKGGVLRMPGLIINDDSETLLRNLMAYEKLRLPEEGLKYASEYILLLSCLVNSEEDVKLLSRCGILVNKLDKTKDKVVLRLIRRLEHSNSCAQVCFYSNIFEEINQRIQNRRHRWMRAIRKNVFKDPWHVIAFMVGVLLFMMQVFQLVLLPVWLGFSK</sequence>